<dbReference type="AlphaFoldDB" id="A0A1S1PYM6"/>
<reference evidence="4" key="1">
    <citation type="submission" date="2016-07" db="EMBL/GenBank/DDBJ databases">
        <title>Frankia sp. NRRL B-16219 Genome sequencing.</title>
        <authorList>
            <person name="Ghodhbane-Gtari F."/>
            <person name="Swanson E."/>
            <person name="Gueddou A."/>
            <person name="Louati M."/>
            <person name="Nouioui I."/>
            <person name="Hezbri K."/>
            <person name="Abebe-Akele F."/>
            <person name="Simpson S."/>
            <person name="Morris K."/>
            <person name="Thomas K."/>
            <person name="Gtari M."/>
            <person name="Tisa L.S."/>
        </authorList>
    </citation>
    <scope>NUCLEOTIDE SEQUENCE [LARGE SCALE GENOMIC DNA]</scope>
    <source>
        <strain evidence="4">NRRL B-16219</strain>
    </source>
</reference>
<evidence type="ECO:0000313" key="4">
    <source>
        <dbReference type="Proteomes" id="UP000179769"/>
    </source>
</evidence>
<keyword evidence="4" id="KW-1185">Reference proteome</keyword>
<organism evidence="3 4">
    <name type="scientific">Parafrankia soli</name>
    <dbReference type="NCBI Taxonomy" id="2599596"/>
    <lineage>
        <taxon>Bacteria</taxon>
        <taxon>Bacillati</taxon>
        <taxon>Actinomycetota</taxon>
        <taxon>Actinomycetes</taxon>
        <taxon>Frankiales</taxon>
        <taxon>Frankiaceae</taxon>
        <taxon>Parafrankia</taxon>
    </lineage>
</organism>
<feature type="domain" description="CATRA-Associated Small Protein" evidence="2">
    <location>
        <begin position="19"/>
        <end position="96"/>
    </location>
</feature>
<gene>
    <name evidence="3" type="ORF">BBK14_21370</name>
</gene>
<evidence type="ECO:0000259" key="2">
    <source>
        <dbReference type="Pfam" id="PF20271"/>
    </source>
</evidence>
<dbReference type="EMBL" id="MAXA01000227">
    <property type="protein sequence ID" value="OHV26381.1"/>
    <property type="molecule type" value="Genomic_DNA"/>
</dbReference>
<proteinExistence type="predicted"/>
<accession>A0A1S1PYM6</accession>
<evidence type="ECO:0000256" key="1">
    <source>
        <dbReference type="SAM" id="MobiDB-lite"/>
    </source>
</evidence>
<feature type="region of interest" description="Disordered" evidence="1">
    <location>
        <begin position="99"/>
        <end position="125"/>
    </location>
</feature>
<dbReference type="Pfam" id="PF20271">
    <property type="entry name" value="CATASP"/>
    <property type="match status" value="1"/>
</dbReference>
<evidence type="ECO:0000313" key="3">
    <source>
        <dbReference type="EMBL" id="OHV26381.1"/>
    </source>
</evidence>
<name>A0A1S1PYM6_9ACTN</name>
<comment type="caution">
    <text evidence="3">The sequence shown here is derived from an EMBL/GenBank/DDBJ whole genome shotgun (WGS) entry which is preliminary data.</text>
</comment>
<protein>
    <recommendedName>
        <fullName evidence="2">CATRA-Associated Small Protein domain-containing protein</fullName>
    </recommendedName>
</protein>
<sequence length="125" mass="13484">MEGGAEMPTVNADAGLVPLRRALAARLAPRAWERFGVLVDNLETAWSAADSGEFDNAVLRLDLAVRKRASRLGEEPLVPMTPPVRERVNRMIHVLTEVSGRDAVGPGNRRRPGSSEIPAPADTGH</sequence>
<dbReference type="Proteomes" id="UP000179769">
    <property type="component" value="Unassembled WGS sequence"/>
</dbReference>
<dbReference type="InterPro" id="IPR046924">
    <property type="entry name" value="CATASP"/>
</dbReference>